<dbReference type="PANTHER" id="PTHR11177:SF359">
    <property type="entry name" value="CHITINASE 10-RELATED"/>
    <property type="match status" value="1"/>
</dbReference>
<dbReference type="Pfam" id="PF00704">
    <property type="entry name" value="Glyco_hydro_18"/>
    <property type="match status" value="2"/>
</dbReference>
<keyword evidence="9" id="KW-0119">Carbohydrate metabolism</keyword>
<evidence type="ECO:0000256" key="10">
    <source>
        <dbReference type="ARBA" id="ARBA00023295"/>
    </source>
</evidence>
<dbReference type="EMBL" id="GL732527">
    <property type="protein sequence ID" value="EFX87504.1"/>
    <property type="molecule type" value="Genomic_DNA"/>
</dbReference>
<feature type="compositionally biased region" description="Low complexity" evidence="13">
    <location>
        <begin position="427"/>
        <end position="490"/>
    </location>
</feature>
<dbReference type="FunFam" id="3.10.50.10:FF:000001">
    <property type="entry name" value="Chitinase 3-like 1"/>
    <property type="match status" value="1"/>
</dbReference>
<dbReference type="InterPro" id="IPR001223">
    <property type="entry name" value="Glyco_hydro18_cat"/>
</dbReference>
<dbReference type="InterPro" id="IPR011583">
    <property type="entry name" value="Chitinase_II/V-like_cat"/>
</dbReference>
<proteinExistence type="inferred from homology"/>
<evidence type="ECO:0000256" key="13">
    <source>
        <dbReference type="SAM" id="MobiDB-lite"/>
    </source>
</evidence>
<keyword evidence="6 12" id="KW-0378">Hydrolase</keyword>
<dbReference type="GO" id="GO:0000272">
    <property type="term" value="P:polysaccharide catabolic process"/>
    <property type="evidence" value="ECO:0007669"/>
    <property type="project" value="UniProtKB-KW"/>
</dbReference>
<evidence type="ECO:0000256" key="6">
    <source>
        <dbReference type="ARBA" id="ARBA00022801"/>
    </source>
</evidence>
<keyword evidence="7" id="KW-0146">Chitin degradation</keyword>
<comment type="catalytic activity">
    <reaction evidence="1">
        <text>Random endo-hydrolysis of N-acetyl-beta-D-glucosaminide (1-&gt;4)-beta-linkages in chitin and chitodextrins.</text>
        <dbReference type="EC" id="3.2.1.14"/>
    </reaction>
</comment>
<feature type="region of interest" description="Disordered" evidence="13">
    <location>
        <begin position="427"/>
        <end position="499"/>
    </location>
</feature>
<evidence type="ECO:0000256" key="2">
    <source>
        <dbReference type="ARBA" id="ARBA00009121"/>
    </source>
</evidence>
<dbReference type="GO" id="GO:0005576">
    <property type="term" value="C:extracellular region"/>
    <property type="evidence" value="ECO:0000318"/>
    <property type="project" value="GO_Central"/>
</dbReference>
<dbReference type="Proteomes" id="UP000000305">
    <property type="component" value="Unassembled WGS sequence"/>
</dbReference>
<dbReference type="PROSITE" id="PS50940">
    <property type="entry name" value="CHIT_BIND_II"/>
    <property type="match status" value="2"/>
</dbReference>
<keyword evidence="8" id="KW-1015">Disulfide bond</keyword>
<dbReference type="GO" id="GO:0006032">
    <property type="term" value="P:chitin catabolic process"/>
    <property type="evidence" value="ECO:0000318"/>
    <property type="project" value="GO_Central"/>
</dbReference>
<dbReference type="HOGENOM" id="CLU_255133_0_0_1"/>
<dbReference type="FunFam" id="3.20.20.80:FF:000007">
    <property type="entry name" value="Acidic mammalian chitinase"/>
    <property type="match status" value="2"/>
</dbReference>
<dbReference type="SMART" id="SM00636">
    <property type="entry name" value="Glyco_18"/>
    <property type="match status" value="2"/>
</dbReference>
<gene>
    <name evidence="16" type="ORF">DAPPUDRAFT_235148</name>
</gene>
<dbReference type="SUPFAM" id="SSF54556">
    <property type="entry name" value="Chitinase insertion domain"/>
    <property type="match status" value="2"/>
</dbReference>
<dbReference type="GO" id="GO:0004568">
    <property type="term" value="F:chitinase activity"/>
    <property type="evidence" value="ECO:0000318"/>
    <property type="project" value="GO_Central"/>
</dbReference>
<evidence type="ECO:0000256" key="12">
    <source>
        <dbReference type="RuleBase" id="RU000489"/>
    </source>
</evidence>
<dbReference type="SUPFAM" id="SSF51445">
    <property type="entry name" value="(Trans)glycosidases"/>
    <property type="match status" value="2"/>
</dbReference>
<evidence type="ECO:0000259" key="15">
    <source>
        <dbReference type="PROSITE" id="PS51910"/>
    </source>
</evidence>
<evidence type="ECO:0000256" key="1">
    <source>
        <dbReference type="ARBA" id="ARBA00000822"/>
    </source>
</evidence>
<keyword evidence="11" id="KW-0624">Polysaccharide degradation</keyword>
<evidence type="ECO:0000256" key="8">
    <source>
        <dbReference type="ARBA" id="ARBA00023157"/>
    </source>
</evidence>
<dbReference type="InterPro" id="IPR036508">
    <property type="entry name" value="Chitin-bd_dom_sf"/>
</dbReference>
<dbReference type="Pfam" id="PF01607">
    <property type="entry name" value="CBM_14"/>
    <property type="match status" value="2"/>
</dbReference>
<evidence type="ECO:0000313" key="16">
    <source>
        <dbReference type="EMBL" id="EFX87504.1"/>
    </source>
</evidence>
<evidence type="ECO:0000256" key="5">
    <source>
        <dbReference type="ARBA" id="ARBA00022729"/>
    </source>
</evidence>
<evidence type="ECO:0000256" key="4">
    <source>
        <dbReference type="ARBA" id="ARBA00022669"/>
    </source>
</evidence>
<dbReference type="OMA" id="ETENPYE"/>
<organism evidence="16 17">
    <name type="scientific">Daphnia pulex</name>
    <name type="common">Water flea</name>
    <dbReference type="NCBI Taxonomy" id="6669"/>
    <lineage>
        <taxon>Eukaryota</taxon>
        <taxon>Metazoa</taxon>
        <taxon>Ecdysozoa</taxon>
        <taxon>Arthropoda</taxon>
        <taxon>Crustacea</taxon>
        <taxon>Branchiopoda</taxon>
        <taxon>Diplostraca</taxon>
        <taxon>Cladocera</taxon>
        <taxon>Anomopoda</taxon>
        <taxon>Daphniidae</taxon>
        <taxon>Daphnia</taxon>
    </lineage>
</organism>
<dbReference type="Gene3D" id="3.10.50.10">
    <property type="match status" value="2"/>
</dbReference>
<dbReference type="InterPro" id="IPR001579">
    <property type="entry name" value="Glyco_hydro_18_chit_AS"/>
</dbReference>
<comment type="similarity">
    <text evidence="2">Belongs to the glycosyl hydrolase 18 family. Chitinase class II subfamily.</text>
</comment>
<keyword evidence="17" id="KW-1185">Reference proteome</keyword>
<dbReference type="InParanoid" id="E9FYB8"/>
<dbReference type="KEGG" id="dpx:DAPPUDRAFT_235148"/>
<dbReference type="GO" id="GO:0008843">
    <property type="term" value="F:endochitinase activity"/>
    <property type="evidence" value="ECO:0007669"/>
    <property type="project" value="UniProtKB-EC"/>
</dbReference>
<evidence type="ECO:0000256" key="3">
    <source>
        <dbReference type="ARBA" id="ARBA00012729"/>
    </source>
</evidence>
<dbReference type="CDD" id="cd02872">
    <property type="entry name" value="GH18_chitolectin_chitotriosidase"/>
    <property type="match status" value="2"/>
</dbReference>
<dbReference type="PROSITE" id="PS51910">
    <property type="entry name" value="GH18_2"/>
    <property type="match status" value="2"/>
</dbReference>
<keyword evidence="4" id="KW-0147">Chitin-binding</keyword>
<feature type="domain" description="Chitin-binding type-2" evidence="14">
    <location>
        <begin position="370"/>
        <end position="425"/>
    </location>
</feature>
<protein>
    <recommendedName>
        <fullName evidence="3">chitinase</fullName>
        <ecNumber evidence="3">3.2.1.14</ecNumber>
    </recommendedName>
</protein>
<dbReference type="FunFam" id="3.10.50.10:FF:000004">
    <property type="entry name" value="Chitinase 5"/>
    <property type="match status" value="1"/>
</dbReference>
<dbReference type="eggNOG" id="KOG2806">
    <property type="taxonomic scope" value="Eukaryota"/>
</dbReference>
<feature type="domain" description="GH18" evidence="15">
    <location>
        <begin position="1006"/>
        <end position="1378"/>
    </location>
</feature>
<accession>E9FYB8</accession>
<keyword evidence="10 12" id="KW-0326">Glycosidase</keyword>
<feature type="domain" description="GH18" evidence="15">
    <location>
        <begin position="500"/>
        <end position="872"/>
    </location>
</feature>
<feature type="domain" description="Chitin-binding type-2" evidence="14">
    <location>
        <begin position="895"/>
        <end position="947"/>
    </location>
</feature>
<dbReference type="SMART" id="SM00494">
    <property type="entry name" value="ChtBD2"/>
    <property type="match status" value="2"/>
</dbReference>
<keyword evidence="5" id="KW-0732">Signal</keyword>
<dbReference type="STRING" id="6669.E9FYB8"/>
<dbReference type="InterPro" id="IPR050314">
    <property type="entry name" value="Glycosyl_Hydrlase_18"/>
</dbReference>
<evidence type="ECO:0000256" key="11">
    <source>
        <dbReference type="ARBA" id="ARBA00023326"/>
    </source>
</evidence>
<dbReference type="PhylomeDB" id="E9FYB8"/>
<feature type="region of interest" description="Disordered" evidence="13">
    <location>
        <begin position="1"/>
        <end position="22"/>
    </location>
</feature>
<evidence type="ECO:0000313" key="17">
    <source>
        <dbReference type="Proteomes" id="UP000000305"/>
    </source>
</evidence>
<dbReference type="SUPFAM" id="SSF57625">
    <property type="entry name" value="Invertebrate chitin-binding proteins"/>
    <property type="match status" value="2"/>
</dbReference>
<evidence type="ECO:0000259" key="14">
    <source>
        <dbReference type="PROSITE" id="PS50940"/>
    </source>
</evidence>
<dbReference type="Gene3D" id="3.20.20.80">
    <property type="entry name" value="Glycosidases"/>
    <property type="match status" value="2"/>
</dbReference>
<dbReference type="InterPro" id="IPR017853">
    <property type="entry name" value="GH"/>
</dbReference>
<dbReference type="InterPro" id="IPR029070">
    <property type="entry name" value="Chitinase_insertion_sf"/>
</dbReference>
<dbReference type="PROSITE" id="PS01095">
    <property type="entry name" value="GH18_1"/>
    <property type="match status" value="2"/>
</dbReference>
<name>E9FYB8_DAPPU</name>
<dbReference type="OrthoDB" id="76388at2759"/>
<dbReference type="GO" id="GO:0008061">
    <property type="term" value="F:chitin binding"/>
    <property type="evidence" value="ECO:0007669"/>
    <property type="project" value="UniProtKB-KW"/>
</dbReference>
<dbReference type="EC" id="3.2.1.14" evidence="3"/>
<reference evidence="16 17" key="1">
    <citation type="journal article" date="2011" name="Science">
        <title>The ecoresponsive genome of Daphnia pulex.</title>
        <authorList>
            <person name="Colbourne J.K."/>
            <person name="Pfrender M.E."/>
            <person name="Gilbert D."/>
            <person name="Thomas W.K."/>
            <person name="Tucker A."/>
            <person name="Oakley T.H."/>
            <person name="Tokishita S."/>
            <person name="Aerts A."/>
            <person name="Arnold G.J."/>
            <person name="Basu M.K."/>
            <person name="Bauer D.J."/>
            <person name="Caceres C.E."/>
            <person name="Carmel L."/>
            <person name="Casola C."/>
            <person name="Choi J.H."/>
            <person name="Detter J.C."/>
            <person name="Dong Q."/>
            <person name="Dusheyko S."/>
            <person name="Eads B.D."/>
            <person name="Frohlich T."/>
            <person name="Geiler-Samerotte K.A."/>
            <person name="Gerlach D."/>
            <person name="Hatcher P."/>
            <person name="Jogdeo S."/>
            <person name="Krijgsveld J."/>
            <person name="Kriventseva E.V."/>
            <person name="Kultz D."/>
            <person name="Laforsch C."/>
            <person name="Lindquist E."/>
            <person name="Lopez J."/>
            <person name="Manak J.R."/>
            <person name="Muller J."/>
            <person name="Pangilinan J."/>
            <person name="Patwardhan R.P."/>
            <person name="Pitluck S."/>
            <person name="Pritham E.J."/>
            <person name="Rechtsteiner A."/>
            <person name="Rho M."/>
            <person name="Rogozin I.B."/>
            <person name="Sakarya O."/>
            <person name="Salamov A."/>
            <person name="Schaack S."/>
            <person name="Shapiro H."/>
            <person name="Shiga Y."/>
            <person name="Skalitzky C."/>
            <person name="Smith Z."/>
            <person name="Souvorov A."/>
            <person name="Sung W."/>
            <person name="Tang Z."/>
            <person name="Tsuchiya D."/>
            <person name="Tu H."/>
            <person name="Vos H."/>
            <person name="Wang M."/>
            <person name="Wolf Y.I."/>
            <person name="Yamagata H."/>
            <person name="Yamada T."/>
            <person name="Ye Y."/>
            <person name="Shaw J.R."/>
            <person name="Andrews J."/>
            <person name="Crease T.J."/>
            <person name="Tang H."/>
            <person name="Lucas S.M."/>
            <person name="Robertson H.M."/>
            <person name="Bork P."/>
            <person name="Koonin E.V."/>
            <person name="Zdobnov E.M."/>
            <person name="Grigoriev I.V."/>
            <person name="Lynch M."/>
            <person name="Boore J.L."/>
        </authorList>
    </citation>
    <scope>NUCLEOTIDE SEQUENCE [LARGE SCALE GENOMIC DNA]</scope>
</reference>
<evidence type="ECO:0000256" key="9">
    <source>
        <dbReference type="ARBA" id="ARBA00023277"/>
    </source>
</evidence>
<evidence type="ECO:0000256" key="7">
    <source>
        <dbReference type="ARBA" id="ARBA00023024"/>
    </source>
</evidence>
<sequence length="1388" mass="153835">MSESQKYLDKKKKKPAAAATVARSRDWVGRDSSLFNWKITSRQGKRRNNAEKEKTVEDLDTSRFVAPHRSISSAKPPSVHHNLASFSLSFDCFRRTIKTPKMPLYTYRPILSASCKCEEDVVLHLCAENTPATSVDQRFVLPIDPYRSARNNAQFTTLHLNSSTPSIARRRNQGLQTSFPLEFEFKNSKQMIRTDPKRALSACRRFQREQENQTVACAEVIKVVDSQGHMIQFHVSRVAMTANSLRVLALLAGLVVALPVVENLAVKRQVVQPAAERSGSFYRGAVESPPQIIQAGLGFQRSSVEYRPNPDFRPRNPLALKNFNSGVFLSQFYFPSLQVDHYRQQFPAYAPFVLPTYVDNLVIQKDITVKESCTNGQGLRPNPSDCSGYQMCNHGEWVSMSCADGLYWNAELAICDWPANVRCALPESSQPAPQPSSTTAAPEPSVVTSAAPASPEPSVTSAATASPEPSTTSSAPAAPSTTFAPETAATPSPPSSSGPAKVICYYTNWSWYRQGEAKYAPADIDLKLCTHILYGFATLDPNKGIMQVFDSWSDTDEYGPSLYAKVVALKKHGIKVLIALGGWNDSAGGKYSVMVNNPASRRRFIENAMIFIENYGFDGLDLDWEYPKCWQVDCNAGPASDKPAFAAFVKELREAFNPKGWLLTAAVSPSKAVIDAGYDIPSLSRDLDWIGVMTYDYHGHWDKKTGHVAPLGFHSEADVAYFNTEYTLNYWIRGGADPGKVIMGIPLYGQSFTLENPSNNGLNAPAKGTGSAGEFTRQAGFLAYYEICKTIANGGWNVVHDEEGKLGPYAYRGDQWVSFDDVNMVRKKSEIAKAMKIGGAMIWALDLDDFRNKCGCETYPLLKTINRVLRNYPASSAKCDIKSVPGVFQTTALAKSACQENSYKPHESDCTSYYHCVFGQWSAHTCPNGLFWNKEYCDWPYNTQCGDGSQTYVPSVPSPTATPSAPVAPSETSTASGAYVEWKPSTTTAKPTPSPFPEVTLPDTGFKVICYFTNWAGYRTGEGKYKPEDIDPAMCTHIIYGFATLSPSELTMRVFDSWADTDEYGPNLYAKVTALKKNGIKVLIALGGWNDSLGSKYSQLVNNPTARKRFVDNAVAFVEKYGFDGLDLDWEYPKCWQVDCKAGPDSDKPAFTAWVRELSEAFKPRGWLLSSAVSPSKTVIDLGYEVAALSPYFDWIGVMTYDYFGNWDKTTGHVAPLYAHSEVENKYFNTNFTLNYWIELGADPSKIILGMPMYGQSFTLEDPTSNGLNAKSKGPGEAGEFTRQGGFLAFYEICHRMKQGGWTVVQDPEGAMGPYAYKGNQWTSFDDVAVIRRKSELVKSMNIGGAMIWALDLDDFSNRCGCERYPLLRTINRVLRNYPTPDPNCNYA</sequence>
<dbReference type="PANTHER" id="PTHR11177">
    <property type="entry name" value="CHITINASE"/>
    <property type="match status" value="1"/>
</dbReference>
<dbReference type="Gene3D" id="2.170.140.10">
    <property type="entry name" value="Chitin binding domain"/>
    <property type="match status" value="2"/>
</dbReference>
<dbReference type="InterPro" id="IPR002557">
    <property type="entry name" value="Chitin-bd_dom"/>
</dbReference>